<protein>
    <submittedName>
        <fullName evidence="2">CDP-glucose 4,6-dehydratase</fullName>
    </submittedName>
</protein>
<evidence type="ECO:0000259" key="1">
    <source>
        <dbReference type="Pfam" id="PF16363"/>
    </source>
</evidence>
<dbReference type="Pfam" id="PF16363">
    <property type="entry name" value="GDP_Man_Dehyd"/>
    <property type="match status" value="1"/>
</dbReference>
<dbReference type="SUPFAM" id="SSF51735">
    <property type="entry name" value="NAD(P)-binding Rossmann-fold domains"/>
    <property type="match status" value="1"/>
</dbReference>
<organism evidence="2 3">
    <name type="scientific">Cohnella phaseoli</name>
    <dbReference type="NCBI Taxonomy" id="456490"/>
    <lineage>
        <taxon>Bacteria</taxon>
        <taxon>Bacillati</taxon>
        <taxon>Bacillota</taxon>
        <taxon>Bacilli</taxon>
        <taxon>Bacillales</taxon>
        <taxon>Paenibacillaceae</taxon>
        <taxon>Cohnella</taxon>
    </lineage>
</organism>
<sequence>MGASIWSNKKVLITGHTGFKGSWLTIWLSQMGANVVGYALNPPTTPSLFSLGQVDQLVHSIIGDIRDRENVYQVMNDFDPDIVFHMAAQPLVRESYVNPLETYEINLMGTLNVLESVRQKSKSSYKKRVVINVTSDKCYENKEWVWGYRENESLGGYDPYSNSKACSELATSSYRNSFFHPDKCEEHGVLLASARAGNVIGGGDWAKDRLVPDCVRALLAEEAITIRNPNSIRPWQHVLEPLRGYILLAEKLYSEGSKYADGWNFGPRDYDAKNVQWIVEKLIRMWNKNLTFQIDKNEHPHEAHYLKLDCTKAHQLLGWKPRWNIEIALEKIIDWTYCYKEQGNIRDFTIQQIKDYEMFI</sequence>
<name>A0A3D9KCW6_9BACL</name>
<reference evidence="2 3" key="1">
    <citation type="submission" date="2018-07" db="EMBL/GenBank/DDBJ databases">
        <title>Genomic Encyclopedia of Type Strains, Phase III (KMG-III): the genomes of soil and plant-associated and newly described type strains.</title>
        <authorList>
            <person name="Whitman W."/>
        </authorList>
    </citation>
    <scope>NUCLEOTIDE SEQUENCE [LARGE SCALE GENOMIC DNA]</scope>
    <source>
        <strain evidence="2 3">CECT 7287</strain>
    </source>
</reference>
<dbReference type="AlphaFoldDB" id="A0A3D9KCW6"/>
<dbReference type="OrthoDB" id="9779041at2"/>
<dbReference type="RefSeq" id="WP_116060614.1">
    <property type="nucleotide sequence ID" value="NZ_QRDZ01000007.1"/>
</dbReference>
<dbReference type="InterPro" id="IPR013445">
    <property type="entry name" value="CDP_4_6_deHydtase"/>
</dbReference>
<keyword evidence="3" id="KW-1185">Reference proteome</keyword>
<dbReference type="NCBIfam" id="TIGR02622">
    <property type="entry name" value="CDP_4_6_dhtase"/>
    <property type="match status" value="1"/>
</dbReference>
<feature type="domain" description="NAD(P)-binding" evidence="1">
    <location>
        <begin position="12"/>
        <end position="330"/>
    </location>
</feature>
<dbReference type="EMBL" id="QRDZ01000007">
    <property type="protein sequence ID" value="RED83980.1"/>
    <property type="molecule type" value="Genomic_DNA"/>
</dbReference>
<dbReference type="Proteomes" id="UP000256977">
    <property type="component" value="Unassembled WGS sequence"/>
</dbReference>
<comment type="caution">
    <text evidence="2">The sequence shown here is derived from an EMBL/GenBank/DDBJ whole genome shotgun (WGS) entry which is preliminary data.</text>
</comment>
<dbReference type="Gene3D" id="3.90.25.10">
    <property type="entry name" value="UDP-galactose 4-epimerase, domain 1"/>
    <property type="match status" value="1"/>
</dbReference>
<dbReference type="InterPro" id="IPR016040">
    <property type="entry name" value="NAD(P)-bd_dom"/>
</dbReference>
<proteinExistence type="predicted"/>
<evidence type="ECO:0000313" key="2">
    <source>
        <dbReference type="EMBL" id="RED83980.1"/>
    </source>
</evidence>
<gene>
    <name evidence="2" type="ORF">DFP98_10788</name>
</gene>
<dbReference type="Gene3D" id="3.40.50.720">
    <property type="entry name" value="NAD(P)-binding Rossmann-like Domain"/>
    <property type="match status" value="1"/>
</dbReference>
<dbReference type="InterPro" id="IPR036291">
    <property type="entry name" value="NAD(P)-bd_dom_sf"/>
</dbReference>
<dbReference type="CDD" id="cd05252">
    <property type="entry name" value="CDP_GD_SDR_e"/>
    <property type="match status" value="1"/>
</dbReference>
<accession>A0A3D9KCW6</accession>
<dbReference type="PANTHER" id="PTHR43000">
    <property type="entry name" value="DTDP-D-GLUCOSE 4,6-DEHYDRATASE-RELATED"/>
    <property type="match status" value="1"/>
</dbReference>
<evidence type="ECO:0000313" key="3">
    <source>
        <dbReference type="Proteomes" id="UP000256977"/>
    </source>
</evidence>